<protein>
    <submittedName>
        <fullName evidence="1">Uncharacterized protein</fullName>
    </submittedName>
</protein>
<dbReference type="AlphaFoldDB" id="A0A0M9GKN9"/>
<reference evidence="1 2" key="1">
    <citation type="submission" date="2015-01" db="EMBL/GenBank/DDBJ databases">
        <title>Ahrensia donghaiensis sp. nov., a novel dimethylsulphoniopropionate-cleavage bacterium isolated from seawater and emended descriptions of the genus Ahrensia and Ahrensia kielensis.</title>
        <authorList>
            <person name="Liu J."/>
        </authorList>
    </citation>
    <scope>NUCLEOTIDE SEQUENCE [LARGE SCALE GENOMIC DNA]</scope>
    <source>
        <strain evidence="1 2">LZD062</strain>
    </source>
</reference>
<keyword evidence="2" id="KW-1185">Reference proteome</keyword>
<evidence type="ECO:0000313" key="1">
    <source>
        <dbReference type="EMBL" id="KPB00037.1"/>
    </source>
</evidence>
<proteinExistence type="predicted"/>
<dbReference type="EMBL" id="JXMU01000032">
    <property type="protein sequence ID" value="KPB00037.1"/>
    <property type="molecule type" value="Genomic_DNA"/>
</dbReference>
<organism evidence="1 2">
    <name type="scientific">Ahrensia marina</name>
    <dbReference type="NCBI Taxonomy" id="1514904"/>
    <lineage>
        <taxon>Bacteria</taxon>
        <taxon>Pseudomonadati</taxon>
        <taxon>Pseudomonadota</taxon>
        <taxon>Alphaproteobacteria</taxon>
        <taxon>Hyphomicrobiales</taxon>
        <taxon>Ahrensiaceae</taxon>
        <taxon>Ahrensia</taxon>
    </lineage>
</organism>
<comment type="caution">
    <text evidence="1">The sequence shown here is derived from an EMBL/GenBank/DDBJ whole genome shotgun (WGS) entry which is preliminary data.</text>
</comment>
<gene>
    <name evidence="1" type="ORF">SU32_15805</name>
</gene>
<dbReference type="Proteomes" id="UP000038011">
    <property type="component" value="Unassembled WGS sequence"/>
</dbReference>
<name>A0A0M9GKN9_9HYPH</name>
<sequence length="521" mass="58334">MLKCKFRYKLKRSIGEGNLSENATSEERLAKFKRFKKELHEFESLFEAAFDELHNTVVAKIKLPGTNVGPHHDYPKKTTTSAGFPSFHEAGFYDDKSPRNYVGVVRSRGLLGALMAKFDVPDSELPAYESLKNFLETHDIGRKLKYTDYKDEAVFSELLLKNIVGSAVEKYLHHNGIEAPIEPKARNAILAPLKFGVVQGKHRITLMVPIALTHFDFDHYRLSESSYLSRIPKRLQLSRARLPVYGSGASKQVVNAATHAFVSNEWSIESDSASEISNSLSSASENELDAADTFLCALRIATGVRTGYAQLLWVPRGWALDYYCDLPPVYGASLRQYPAQFDNFGWAEECPTISAEEMDTVRHVYEQIIDSDSESIRLAMRRLNGCLTRSDPSDAVLDGTIGLELLLGDDQNQSLSYKLRLRTAALSWLSADAEPAPEIAQKVKRLYEARSAIVHGKRKNRSKNAAHKGTEFGKEDRQLAAELLRFVLRTLLANPKYLDPSKIDSELILRAAAADQQNSDS</sequence>
<evidence type="ECO:0000313" key="2">
    <source>
        <dbReference type="Proteomes" id="UP000038011"/>
    </source>
</evidence>
<accession>A0A0M9GKN9</accession>
<dbReference type="PATRIC" id="fig|1514904.3.peg.2568"/>